<proteinExistence type="predicted"/>
<sequence>MLHNICRWASCQFSPYLLRACQRHPRELVMLAGNGMVANVSHGMFEQFMGVDCRWGVRCIFSPTTRGDWFVQAAVSPELGYGGAFVQEYAKEASDPGRFLV</sequence>
<keyword evidence="2" id="KW-1185">Reference proteome</keyword>
<dbReference type="Proteomes" id="UP001189429">
    <property type="component" value="Unassembled WGS sequence"/>
</dbReference>
<organism evidence="1 2">
    <name type="scientific">Prorocentrum cordatum</name>
    <dbReference type="NCBI Taxonomy" id="2364126"/>
    <lineage>
        <taxon>Eukaryota</taxon>
        <taxon>Sar</taxon>
        <taxon>Alveolata</taxon>
        <taxon>Dinophyceae</taxon>
        <taxon>Prorocentrales</taxon>
        <taxon>Prorocentraceae</taxon>
        <taxon>Prorocentrum</taxon>
    </lineage>
</organism>
<comment type="caution">
    <text evidence="1">The sequence shown here is derived from an EMBL/GenBank/DDBJ whole genome shotgun (WGS) entry which is preliminary data.</text>
</comment>
<evidence type="ECO:0000313" key="1">
    <source>
        <dbReference type="EMBL" id="CAK0887129.1"/>
    </source>
</evidence>
<accession>A0ABN9WMD2</accession>
<reference evidence="1" key="1">
    <citation type="submission" date="2023-10" db="EMBL/GenBank/DDBJ databases">
        <authorList>
            <person name="Chen Y."/>
            <person name="Shah S."/>
            <person name="Dougan E. K."/>
            <person name="Thang M."/>
            <person name="Chan C."/>
        </authorList>
    </citation>
    <scope>NUCLEOTIDE SEQUENCE [LARGE SCALE GENOMIC DNA]</scope>
</reference>
<dbReference type="EMBL" id="CAUYUJ010018897">
    <property type="protein sequence ID" value="CAK0887129.1"/>
    <property type="molecule type" value="Genomic_DNA"/>
</dbReference>
<gene>
    <name evidence="1" type="ORF">PCOR1329_LOCUS68279</name>
</gene>
<name>A0ABN9WMD2_9DINO</name>
<protein>
    <submittedName>
        <fullName evidence="1">Uncharacterized protein</fullName>
    </submittedName>
</protein>
<evidence type="ECO:0000313" key="2">
    <source>
        <dbReference type="Proteomes" id="UP001189429"/>
    </source>
</evidence>